<comment type="catalytic activity">
    <reaction evidence="1">
        <text>an L-aminoacyl-L-amino acid + H2O = 2 an L-alpha-amino acid</text>
        <dbReference type="Rhea" id="RHEA:48940"/>
        <dbReference type="ChEBI" id="CHEBI:15377"/>
        <dbReference type="ChEBI" id="CHEBI:59869"/>
        <dbReference type="ChEBI" id="CHEBI:77460"/>
    </reaction>
</comment>
<evidence type="ECO:0000313" key="2">
    <source>
        <dbReference type="EMBL" id="ACL03171.1"/>
    </source>
</evidence>
<keyword evidence="1" id="KW-0224">Dipeptidase</keyword>
<dbReference type="GO" id="GO:0016805">
    <property type="term" value="F:dipeptidase activity"/>
    <property type="evidence" value="ECO:0007669"/>
    <property type="project" value="UniProtKB-KW"/>
</dbReference>
<dbReference type="GO" id="GO:0070004">
    <property type="term" value="F:cysteine-type exopeptidase activity"/>
    <property type="evidence" value="ECO:0007669"/>
    <property type="project" value="InterPro"/>
</dbReference>
<dbReference type="HOGENOM" id="CLU_014823_3_0_7"/>
<dbReference type="GO" id="GO:0006508">
    <property type="term" value="P:proteolysis"/>
    <property type="evidence" value="ECO:0007669"/>
    <property type="project" value="UniProtKB-KW"/>
</dbReference>
<keyword evidence="1" id="KW-0645">Protease</keyword>
<sequence length="599" mass="67622">MRIQKKGSAFTFRKFRQAGMVFIIFAGLMLFLCPVCIACTTTIVTPGASESGAMFVSHSDDGHLADARLMYVPAADHKAGSSRPVYYDAVSIGELPEYASFTYCRYTGTSRGPDYENPGAPQTEPLGYIPQVVHTYAYYDGNYGIMNEHQLMFGECTDGSKTDTNIEKEERMPGPKRLFYSAELARVALERCKTSKDAVKLMGDLIDTYGYYGTGETLPVADPKEAWVIEMVPGPKDVPGLWVAQKVPDGEVFVAANELRIREIDPDNPNQLYSRHLYSTAEAMDWWKPEDGKLDWLRTVSKGEYNHPYYSLRRVWRLMTKLAPSRDFSPWVEDGFTKAYPFSIKPDKKLAREDVMALHRDHYEGTEFDMTKGVAAGPFGCPYRILGPYDAGGDVSDPSKKLEGAWERPLSVYYCTYVFVCEGRSSLPDPIGGVLWFGNGKPSETCFTPFYVGATAVADPYKTCDARYFTRDSAFWTFNFVENWAALNYKHIHRDIESKRNQMERELGDAVREMDQEALAAYKKDPEKARALLTEFSVSSANDTFTTWQAFGDLLVAKYADGGLNYPGKLNIEMGYPKEWRDTTSWPHGPIKYDKPDKE</sequence>
<dbReference type="AlphaFoldDB" id="B8FA75"/>
<evidence type="ECO:0000313" key="3">
    <source>
        <dbReference type="Proteomes" id="UP000000739"/>
    </source>
</evidence>
<protein>
    <recommendedName>
        <fullName evidence="1">Dipeptidase</fullName>
        <ecNumber evidence="1">3.4.-.-</ecNumber>
    </recommendedName>
</protein>
<dbReference type="Gene3D" id="3.60.60.10">
    <property type="entry name" value="Penicillin V Acylase, Chain A"/>
    <property type="match status" value="1"/>
</dbReference>
<dbReference type="InterPro" id="IPR005322">
    <property type="entry name" value="Peptidase_C69"/>
</dbReference>
<organism evidence="2 3">
    <name type="scientific">Desulfatibacillum aliphaticivorans</name>
    <dbReference type="NCBI Taxonomy" id="218208"/>
    <lineage>
        <taxon>Bacteria</taxon>
        <taxon>Pseudomonadati</taxon>
        <taxon>Thermodesulfobacteriota</taxon>
        <taxon>Desulfobacteria</taxon>
        <taxon>Desulfobacterales</taxon>
        <taxon>Desulfatibacillaceae</taxon>
        <taxon>Desulfatibacillum</taxon>
    </lineage>
</organism>
<dbReference type="EMBL" id="CP001322">
    <property type="protein sequence ID" value="ACL03171.1"/>
    <property type="molecule type" value="Genomic_DNA"/>
</dbReference>
<dbReference type="Pfam" id="PF03577">
    <property type="entry name" value="Peptidase_C69"/>
    <property type="match status" value="1"/>
</dbReference>
<name>B8FA75_DESAL</name>
<dbReference type="PANTHER" id="PTHR12994">
    <property type="entry name" value="SECERNIN"/>
    <property type="match status" value="1"/>
</dbReference>
<proteinExistence type="inferred from homology"/>
<dbReference type="PANTHER" id="PTHR12994:SF17">
    <property type="entry name" value="LD30995P"/>
    <property type="match status" value="1"/>
</dbReference>
<dbReference type="Proteomes" id="UP000000739">
    <property type="component" value="Chromosome"/>
</dbReference>
<gene>
    <name evidence="2" type="ordered locus">Dalk_1471</name>
</gene>
<accession>B8FA75</accession>
<dbReference type="eggNOG" id="COG4690">
    <property type="taxonomic scope" value="Bacteria"/>
</dbReference>
<reference evidence="2 3" key="1">
    <citation type="journal article" date="2012" name="Environ. Microbiol.">
        <title>The genome sequence of Desulfatibacillum alkenivorans AK-01: a blueprint for anaerobic alkane oxidation.</title>
        <authorList>
            <person name="Callaghan A.V."/>
            <person name="Morris B.E."/>
            <person name="Pereira I.A."/>
            <person name="McInerney M.J."/>
            <person name="Austin R.N."/>
            <person name="Groves J.T."/>
            <person name="Kukor J.J."/>
            <person name="Suflita J.M."/>
            <person name="Young L.Y."/>
            <person name="Zylstra G.J."/>
            <person name="Wawrik B."/>
        </authorList>
    </citation>
    <scope>NUCLEOTIDE SEQUENCE [LARGE SCALE GENOMIC DNA]</scope>
    <source>
        <strain evidence="2 3">AK-01</strain>
    </source>
</reference>
<keyword evidence="1" id="KW-0378">Hydrolase</keyword>
<comment type="similarity">
    <text evidence="1">Belongs to the peptidase C69 family.</text>
</comment>
<dbReference type="EC" id="3.4.-.-" evidence="1"/>
<evidence type="ECO:0000256" key="1">
    <source>
        <dbReference type="RuleBase" id="RU364089"/>
    </source>
</evidence>
<keyword evidence="3" id="KW-1185">Reference proteome</keyword>
<dbReference type="KEGG" id="dal:Dalk_1471"/>